<keyword evidence="1" id="KW-0732">Signal</keyword>
<gene>
    <name evidence="2" type="ORF">ABR69_09525</name>
</gene>
<dbReference type="SUPFAM" id="SSF103088">
    <property type="entry name" value="OmpA-like"/>
    <property type="match status" value="1"/>
</dbReference>
<dbReference type="EMBL" id="LIBB01000354">
    <property type="protein sequence ID" value="KRO70319.1"/>
    <property type="molecule type" value="Genomic_DNA"/>
</dbReference>
<feature type="chain" id="PRO_5006423354" description="OmpA-like domain-containing protein" evidence="1">
    <location>
        <begin position="44"/>
        <end position="337"/>
    </location>
</feature>
<dbReference type="Gene3D" id="3.30.1330.60">
    <property type="entry name" value="OmpA-like domain"/>
    <property type="match status" value="1"/>
</dbReference>
<dbReference type="AlphaFoldDB" id="A0A0R2S602"/>
<dbReference type="InterPro" id="IPR032608">
    <property type="entry name" value="DUF4892"/>
</dbReference>
<name>A0A0R2S602_9GAMM</name>
<evidence type="ECO:0000313" key="3">
    <source>
        <dbReference type="Proteomes" id="UP000051934"/>
    </source>
</evidence>
<evidence type="ECO:0000256" key="1">
    <source>
        <dbReference type="SAM" id="SignalP"/>
    </source>
</evidence>
<comment type="caution">
    <text evidence="2">The sequence shown here is derived from an EMBL/GenBank/DDBJ whole genome shotgun (WGS) entry which is preliminary data.</text>
</comment>
<sequence>MQSSFFPQHCVTSDSPQFTSSFAKFSASLGLLLLALLSTPAHAQSAGEQTAGADHPLLMRFPDSEIVEYDRTNELNHQLVLGTLQRTRGEVVPESAERLKGRVTRIVYAIPSDYQVSDVREFFAQQLRERGDSILFSCEGRACGSSNYWANDIFKRRILYGPERNQYYLAARSNTALENDPFLALYLITRANKRLYAYVEIIESEIAVAPQALVNEGLLAATLREKGSVVLPWVQFNTADGGEEELDDPSALDYLVRLLRTDPEIRVYLVSHLSGPERSLESLLEQSEKRAQLIKAVLLEKGIESGRIEAAGVGPLAPSCALSDCSDRIELVLIQSE</sequence>
<reference evidence="2 3" key="1">
    <citation type="submission" date="2015-10" db="EMBL/GenBank/DDBJ databases">
        <title>Metagenome-Assembled Genomes uncover a global brackish microbiome.</title>
        <authorList>
            <person name="Hugerth L.W."/>
            <person name="Larsson J."/>
            <person name="Alneberg J."/>
            <person name="Lindh M.V."/>
            <person name="Legrand C."/>
            <person name="Pinhassi J."/>
            <person name="Andersson A.F."/>
        </authorList>
    </citation>
    <scope>NUCLEOTIDE SEQUENCE [LARGE SCALE GENOMIC DNA]</scope>
    <source>
        <strain evidence="2">BACL4 MAG-120507-bin80</strain>
    </source>
</reference>
<dbReference type="Pfam" id="PF16234">
    <property type="entry name" value="DUF4892"/>
    <property type="match status" value="1"/>
</dbReference>
<accession>A0A0R2S602</accession>
<feature type="signal peptide" evidence="1">
    <location>
        <begin position="1"/>
        <end position="43"/>
    </location>
</feature>
<organism evidence="2 3">
    <name type="scientific">OM182 bacterium BACL3 MAG-120507-bin80</name>
    <dbReference type="NCBI Taxonomy" id="1655577"/>
    <lineage>
        <taxon>Bacteria</taxon>
        <taxon>Pseudomonadati</taxon>
        <taxon>Pseudomonadota</taxon>
        <taxon>Gammaproteobacteria</taxon>
        <taxon>OMG group</taxon>
        <taxon>OM182 clade</taxon>
    </lineage>
</organism>
<evidence type="ECO:0000313" key="2">
    <source>
        <dbReference type="EMBL" id="KRO70319.1"/>
    </source>
</evidence>
<evidence type="ECO:0008006" key="4">
    <source>
        <dbReference type="Google" id="ProtNLM"/>
    </source>
</evidence>
<dbReference type="InterPro" id="IPR036737">
    <property type="entry name" value="OmpA-like_sf"/>
</dbReference>
<protein>
    <recommendedName>
        <fullName evidence="4">OmpA-like domain-containing protein</fullName>
    </recommendedName>
</protein>
<proteinExistence type="predicted"/>
<dbReference type="Proteomes" id="UP000051934">
    <property type="component" value="Unassembled WGS sequence"/>
</dbReference>